<keyword evidence="2" id="KW-1185">Reference proteome</keyword>
<dbReference type="Proteomes" id="UP000628017">
    <property type="component" value="Unassembled WGS sequence"/>
</dbReference>
<accession>A0A916VTN2</accession>
<gene>
    <name evidence="1" type="ORF">GCM10011498_36530</name>
</gene>
<reference evidence="1" key="1">
    <citation type="journal article" date="2014" name="Int. J. Syst. Evol. Microbiol.">
        <title>Complete genome sequence of Corynebacterium casei LMG S-19264T (=DSM 44701T), isolated from a smear-ripened cheese.</title>
        <authorList>
            <consortium name="US DOE Joint Genome Institute (JGI-PGF)"/>
            <person name="Walter F."/>
            <person name="Albersmeier A."/>
            <person name="Kalinowski J."/>
            <person name="Ruckert C."/>
        </authorList>
    </citation>
    <scope>NUCLEOTIDE SEQUENCE</scope>
    <source>
        <strain evidence="1">CGMCC 1.15880</strain>
    </source>
</reference>
<dbReference type="EMBL" id="BMKA01000009">
    <property type="protein sequence ID" value="GGA32013.1"/>
    <property type="molecule type" value="Genomic_DNA"/>
</dbReference>
<protein>
    <submittedName>
        <fullName evidence="1">Uncharacterized protein</fullName>
    </submittedName>
</protein>
<organism evidence="1 2">
    <name type="scientific">Neptunicoccus cionae</name>
    <dbReference type="NCBI Taxonomy" id="2035344"/>
    <lineage>
        <taxon>Bacteria</taxon>
        <taxon>Pseudomonadati</taxon>
        <taxon>Pseudomonadota</taxon>
        <taxon>Alphaproteobacteria</taxon>
        <taxon>Rhodobacterales</taxon>
        <taxon>Paracoccaceae</taxon>
        <taxon>Neptunicoccus</taxon>
    </lineage>
</organism>
<sequence>MLESTTCDRLDPQTIALSDAINAPTGQKRLHATPIKRILDRHSREVVGWLYVWNTGAQVPMWKDGRKNDVIYE</sequence>
<dbReference type="RefSeq" id="WP_188678646.1">
    <property type="nucleotide sequence ID" value="NZ_BMKA01000009.1"/>
</dbReference>
<proteinExistence type="predicted"/>
<evidence type="ECO:0000313" key="2">
    <source>
        <dbReference type="Proteomes" id="UP000628017"/>
    </source>
</evidence>
<reference evidence="1" key="2">
    <citation type="submission" date="2020-09" db="EMBL/GenBank/DDBJ databases">
        <authorList>
            <person name="Sun Q."/>
            <person name="Zhou Y."/>
        </authorList>
    </citation>
    <scope>NUCLEOTIDE SEQUENCE</scope>
    <source>
        <strain evidence="1">CGMCC 1.15880</strain>
    </source>
</reference>
<dbReference type="AlphaFoldDB" id="A0A916VTN2"/>
<comment type="caution">
    <text evidence="1">The sequence shown here is derived from an EMBL/GenBank/DDBJ whole genome shotgun (WGS) entry which is preliminary data.</text>
</comment>
<name>A0A916VTN2_9RHOB</name>
<evidence type="ECO:0000313" key="1">
    <source>
        <dbReference type="EMBL" id="GGA32013.1"/>
    </source>
</evidence>